<dbReference type="EMBL" id="CABHMY010000089">
    <property type="protein sequence ID" value="VUW99900.1"/>
    <property type="molecule type" value="Genomic_DNA"/>
</dbReference>
<dbReference type="RefSeq" id="WP_158398311.1">
    <property type="nucleotide sequence ID" value="NZ_CABHMY010000089.1"/>
</dbReference>
<keyword evidence="3" id="KW-0808">Transferase</keyword>
<reference evidence="7 8" key="1">
    <citation type="submission" date="2019-07" db="EMBL/GenBank/DDBJ databases">
        <authorList>
            <person name="Hibberd C M."/>
            <person name="Gehrig L. J."/>
            <person name="Chang H.-W."/>
            <person name="Venkatesh S."/>
        </authorList>
    </citation>
    <scope>NUCLEOTIDE SEQUENCE [LARGE SCALE GENOMIC DNA]</scope>
    <source>
        <strain evidence="7">Faecalibacterium_prausnitzii_JG_BgPS064</strain>
    </source>
</reference>
<gene>
    <name evidence="7" type="ORF">FPPS064S07_00059</name>
</gene>
<dbReference type="InterPro" id="IPR002052">
    <property type="entry name" value="DNA_methylase_N6_adenine_CS"/>
</dbReference>
<comment type="similarity">
    <text evidence="1">Belongs to the N(4)/N(6)-methyltransferase family.</text>
</comment>
<evidence type="ECO:0000256" key="5">
    <source>
        <dbReference type="ARBA" id="ARBA00022747"/>
    </source>
</evidence>
<evidence type="ECO:0000259" key="6">
    <source>
        <dbReference type="Pfam" id="PF01555"/>
    </source>
</evidence>
<keyword evidence="4" id="KW-0949">S-adenosyl-L-methionine</keyword>
<dbReference type="GO" id="GO:0008170">
    <property type="term" value="F:N-methyltransferase activity"/>
    <property type="evidence" value="ECO:0007669"/>
    <property type="project" value="InterPro"/>
</dbReference>
<protein>
    <submittedName>
        <fullName evidence="7">DNA methylase</fullName>
    </submittedName>
</protein>
<organism evidence="7 8">
    <name type="scientific">Faecalibacterium prausnitzii</name>
    <dbReference type="NCBI Taxonomy" id="853"/>
    <lineage>
        <taxon>Bacteria</taxon>
        <taxon>Bacillati</taxon>
        <taxon>Bacillota</taxon>
        <taxon>Clostridia</taxon>
        <taxon>Eubacteriales</taxon>
        <taxon>Oscillospiraceae</taxon>
        <taxon>Faecalibacterium</taxon>
    </lineage>
</organism>
<evidence type="ECO:0000256" key="2">
    <source>
        <dbReference type="ARBA" id="ARBA00022603"/>
    </source>
</evidence>
<dbReference type="Gene3D" id="3.40.50.150">
    <property type="entry name" value="Vaccinia Virus protein VP39"/>
    <property type="match status" value="1"/>
</dbReference>
<sequence length="529" mass="60377">MPTLEWIGKSKVISHHQDVPFRVLERKYSFDENGQHSEDNGSENMIIRGDNLEALKALLPRYEGRVKCIYIDPPYNTGNEGWVYNDNVNDPKIKRWLGEVVGKEGEDLTRHDKWLCMMYPRLKLLQKLLAEDGAIFISIDDAEFFNLRSICNEVFGEQNFIATVIWRKNYAPKSTAKHFSEDHDYILVFGKNADMWTPHKMPRTEKQNKAYKNPDNDPRGLWRPNNLAARNYYSKGTYSITCPSGRVINGPPSGSYWRVSEEKFHELDKDGRIWWGKDGNNVPAPKIFLTEVSDGIVPQTLWSYEEVGHTQDAKKEIKSIFSGEMPFDTPKPYHLIERILQIASDSDSIILDSFAGSGTTAHAVLNMNKADGGHRKFILVEMMDYADSITAERVKRVIHGYGEGKNAVEGTGGNFSFYDLGEPLLVGDCLNEAVAPEKIREYIWFMETKQPYSPPSGGNPYYLGKHNSTGYYFYYEPQRVTVLDYAFLSTITEKADGTVIYADRCSISEDKLAKMGVTFKKIPRDISRL</sequence>
<dbReference type="AlphaFoldDB" id="A0A564SZQ1"/>
<dbReference type="InterPro" id="IPR002941">
    <property type="entry name" value="DNA_methylase_N4/N6"/>
</dbReference>
<dbReference type="GO" id="GO:0032259">
    <property type="term" value="P:methylation"/>
    <property type="evidence" value="ECO:0007669"/>
    <property type="project" value="UniProtKB-KW"/>
</dbReference>
<evidence type="ECO:0000313" key="7">
    <source>
        <dbReference type="EMBL" id="VUW99900.1"/>
    </source>
</evidence>
<dbReference type="PROSITE" id="PS00092">
    <property type="entry name" value="N6_MTASE"/>
    <property type="match status" value="1"/>
</dbReference>
<dbReference type="GO" id="GO:0009307">
    <property type="term" value="P:DNA restriction-modification system"/>
    <property type="evidence" value="ECO:0007669"/>
    <property type="project" value="UniProtKB-KW"/>
</dbReference>
<keyword evidence="8" id="KW-1185">Reference proteome</keyword>
<keyword evidence="2 7" id="KW-0489">Methyltransferase</keyword>
<name>A0A564SZQ1_9FIRM</name>
<dbReference type="InterPro" id="IPR029063">
    <property type="entry name" value="SAM-dependent_MTases_sf"/>
</dbReference>
<dbReference type="Pfam" id="PF01555">
    <property type="entry name" value="N6_N4_Mtase"/>
    <property type="match status" value="1"/>
</dbReference>
<dbReference type="PRINTS" id="PR00506">
    <property type="entry name" value="D21N6MTFRASE"/>
</dbReference>
<evidence type="ECO:0000256" key="3">
    <source>
        <dbReference type="ARBA" id="ARBA00022679"/>
    </source>
</evidence>
<accession>A0A564SZQ1</accession>
<evidence type="ECO:0000313" key="8">
    <source>
        <dbReference type="Proteomes" id="UP000406184"/>
    </source>
</evidence>
<evidence type="ECO:0000256" key="4">
    <source>
        <dbReference type="ARBA" id="ARBA00022691"/>
    </source>
</evidence>
<dbReference type="SUPFAM" id="SSF53335">
    <property type="entry name" value="S-adenosyl-L-methionine-dependent methyltransferases"/>
    <property type="match status" value="1"/>
</dbReference>
<evidence type="ECO:0000256" key="1">
    <source>
        <dbReference type="ARBA" id="ARBA00006594"/>
    </source>
</evidence>
<proteinExistence type="inferred from homology"/>
<dbReference type="InterPro" id="IPR002295">
    <property type="entry name" value="N4/N6-MTase_EcoPI_Mod-like"/>
</dbReference>
<dbReference type="GO" id="GO:0003677">
    <property type="term" value="F:DNA binding"/>
    <property type="evidence" value="ECO:0007669"/>
    <property type="project" value="InterPro"/>
</dbReference>
<keyword evidence="5" id="KW-0680">Restriction system</keyword>
<dbReference type="Proteomes" id="UP000406184">
    <property type="component" value="Unassembled WGS sequence"/>
</dbReference>
<feature type="domain" description="DNA methylase N-4/N-6" evidence="6">
    <location>
        <begin position="66"/>
        <end position="384"/>
    </location>
</feature>